<sequence length="68" mass="6543">MSPVPNLTPANNAPGLHVSKPSPSEPATASAVCHCGASATAKGDAQVGALVSGWTANHGAAHTKGAKS</sequence>
<dbReference type="AlphaFoldDB" id="A0A918QUP8"/>
<evidence type="ECO:0000313" key="3">
    <source>
        <dbReference type="Proteomes" id="UP000634660"/>
    </source>
</evidence>
<dbReference type="EMBL" id="BMVX01000010">
    <property type="protein sequence ID" value="GGZ69284.1"/>
    <property type="molecule type" value="Genomic_DNA"/>
</dbReference>
<feature type="region of interest" description="Disordered" evidence="1">
    <location>
        <begin position="1"/>
        <end position="29"/>
    </location>
</feature>
<accession>A0A918QUP8</accession>
<evidence type="ECO:0000313" key="2">
    <source>
        <dbReference type="EMBL" id="GGZ69284.1"/>
    </source>
</evidence>
<organism evidence="2 3">
    <name type="scientific">Streptomyces subrutilus</name>
    <dbReference type="NCBI Taxonomy" id="36818"/>
    <lineage>
        <taxon>Bacteria</taxon>
        <taxon>Bacillati</taxon>
        <taxon>Actinomycetota</taxon>
        <taxon>Actinomycetes</taxon>
        <taxon>Kitasatosporales</taxon>
        <taxon>Streptomycetaceae</taxon>
        <taxon>Streptomyces</taxon>
    </lineage>
</organism>
<reference evidence="2" key="1">
    <citation type="journal article" date="2014" name="Int. J. Syst. Evol. Microbiol.">
        <title>Complete genome sequence of Corynebacterium casei LMG S-19264T (=DSM 44701T), isolated from a smear-ripened cheese.</title>
        <authorList>
            <consortium name="US DOE Joint Genome Institute (JGI-PGF)"/>
            <person name="Walter F."/>
            <person name="Albersmeier A."/>
            <person name="Kalinowski J."/>
            <person name="Ruckert C."/>
        </authorList>
    </citation>
    <scope>NUCLEOTIDE SEQUENCE</scope>
    <source>
        <strain evidence="2">JCM 4834</strain>
    </source>
</reference>
<protein>
    <submittedName>
        <fullName evidence="2">Uncharacterized protein</fullName>
    </submittedName>
</protein>
<name>A0A918QUP8_9ACTN</name>
<reference evidence="2" key="2">
    <citation type="submission" date="2020-09" db="EMBL/GenBank/DDBJ databases">
        <authorList>
            <person name="Sun Q."/>
            <person name="Ohkuma M."/>
        </authorList>
    </citation>
    <scope>NUCLEOTIDE SEQUENCE</scope>
    <source>
        <strain evidence="2">JCM 4834</strain>
    </source>
</reference>
<dbReference type="Proteomes" id="UP000634660">
    <property type="component" value="Unassembled WGS sequence"/>
</dbReference>
<proteinExistence type="predicted"/>
<comment type="caution">
    <text evidence="2">The sequence shown here is derived from an EMBL/GenBank/DDBJ whole genome shotgun (WGS) entry which is preliminary data.</text>
</comment>
<evidence type="ECO:0000256" key="1">
    <source>
        <dbReference type="SAM" id="MobiDB-lite"/>
    </source>
</evidence>
<gene>
    <name evidence="2" type="ORF">GCM10010371_31680</name>
</gene>